<dbReference type="CDD" id="cd01671">
    <property type="entry name" value="CARD"/>
    <property type="match status" value="2"/>
</dbReference>
<dbReference type="InterPro" id="IPR001315">
    <property type="entry name" value="CARD"/>
</dbReference>
<reference evidence="6" key="1">
    <citation type="submission" date="2025-08" db="UniProtKB">
        <authorList>
            <consortium name="RefSeq"/>
        </authorList>
    </citation>
    <scope>IDENTIFICATION</scope>
    <source>
        <tissue evidence="6">Gonad</tissue>
    </source>
</reference>
<dbReference type="RefSeq" id="XP_019636903.1">
    <property type="nucleotide sequence ID" value="XM_019781344.1"/>
</dbReference>
<dbReference type="KEGG" id="bbel:109479386"/>
<keyword evidence="2" id="KW-0547">Nucleotide-binding</keyword>
<dbReference type="SMART" id="SM00114">
    <property type="entry name" value="CARD"/>
    <property type="match status" value="2"/>
</dbReference>
<dbReference type="Proteomes" id="UP000515135">
    <property type="component" value="Unplaced"/>
</dbReference>
<dbReference type="Gene3D" id="3.40.50.300">
    <property type="entry name" value="P-loop containing nucleotide triphosphate hydrolases"/>
    <property type="match status" value="1"/>
</dbReference>
<dbReference type="SUPFAM" id="SSF47986">
    <property type="entry name" value="DEATH domain"/>
    <property type="match status" value="2"/>
</dbReference>
<feature type="domain" description="CARD" evidence="3">
    <location>
        <begin position="443"/>
        <end position="533"/>
    </location>
</feature>
<dbReference type="InterPro" id="IPR020859">
    <property type="entry name" value="ROC"/>
</dbReference>
<evidence type="ECO:0000313" key="5">
    <source>
        <dbReference type="Proteomes" id="UP000515135"/>
    </source>
</evidence>
<evidence type="ECO:0000256" key="2">
    <source>
        <dbReference type="ARBA" id="ARBA00022741"/>
    </source>
</evidence>
<gene>
    <name evidence="6" type="primary">LOC109479386</name>
</gene>
<dbReference type="InterPro" id="IPR027417">
    <property type="entry name" value="P-loop_NTPase"/>
</dbReference>
<dbReference type="OrthoDB" id="504170at2759"/>
<name>A0A6P4ZJG0_BRABE</name>
<dbReference type="PROSITE" id="PS50209">
    <property type="entry name" value="CARD"/>
    <property type="match status" value="2"/>
</dbReference>
<protein>
    <submittedName>
        <fullName evidence="6">Death-associated protein kinase 1-like</fullName>
    </submittedName>
</protein>
<dbReference type="GO" id="GO:0042981">
    <property type="term" value="P:regulation of apoptotic process"/>
    <property type="evidence" value="ECO:0007669"/>
    <property type="project" value="InterPro"/>
</dbReference>
<proteinExistence type="predicted"/>
<dbReference type="AlphaFoldDB" id="A0A6P4ZJG0"/>
<evidence type="ECO:0000313" key="6">
    <source>
        <dbReference type="RefSeq" id="XP_019636903.1"/>
    </source>
</evidence>
<organism evidence="5 6">
    <name type="scientific">Branchiostoma belcheri</name>
    <name type="common">Amphioxus</name>
    <dbReference type="NCBI Taxonomy" id="7741"/>
    <lineage>
        <taxon>Eukaryota</taxon>
        <taxon>Metazoa</taxon>
        <taxon>Chordata</taxon>
        <taxon>Cephalochordata</taxon>
        <taxon>Leptocardii</taxon>
        <taxon>Amphioxiformes</taxon>
        <taxon>Branchiostomatidae</taxon>
        <taxon>Branchiostoma</taxon>
    </lineage>
</organism>
<dbReference type="PANTHER" id="PTHR12449">
    <property type="entry name" value="DEATH DOMAIN-CONTAINING PROTEIN"/>
    <property type="match status" value="1"/>
</dbReference>
<dbReference type="GO" id="GO:0000166">
    <property type="term" value="F:nucleotide binding"/>
    <property type="evidence" value="ECO:0007669"/>
    <property type="project" value="UniProtKB-KW"/>
</dbReference>
<feature type="domain" description="CARD" evidence="3">
    <location>
        <begin position="536"/>
        <end position="626"/>
    </location>
</feature>
<dbReference type="GeneID" id="109479386"/>
<dbReference type="Pfam" id="PF08477">
    <property type="entry name" value="Roc"/>
    <property type="match status" value="1"/>
</dbReference>
<keyword evidence="1" id="KW-0677">Repeat</keyword>
<evidence type="ECO:0000259" key="3">
    <source>
        <dbReference type="PROSITE" id="PS50209"/>
    </source>
</evidence>
<evidence type="ECO:0000259" key="4">
    <source>
        <dbReference type="PROSITE" id="PS51424"/>
    </source>
</evidence>
<sequence length="626" mass="70380">MEKAGKSTLKISFQRGTVPALLQGLRKSSSAEEPHDPTPGVDVGTFHIPGVGEVSLWDFAGQAEYAVTHSMFMDAENTISIVLYNIMDDTQEQDVHRWLSFIKSSNPNRQPDVILVASHADKVPPTSGQRQAAHLLQLMKAEFQDHLRISDEVFLMNCKETRTPEMDRLKKLLAKMKKAMLEIIFTCPSSSDPIIVLKPNWLCTDVFGPTMAPKTFSIHLRRSRPKSDDYMYVTREEIQRVFQDVADVDLLITLLHEFQLCHSYDGQTFIFPGLLTQTMPGQVWQPTQEPKVVYFGKQVQCADSTDMFSSGFFPRVQTRLMREQENRPLLWRDGAKCVDRNVEGLIKLSPDGRAANICVRSAQGDKAQCGKMLQQLENIIADVLDECSPGTGTEEKVLSARALKEHREEFYSYGKEEISKAAAEGGTIVHPSLGFTEQVSDLLCREHEDPLTRNRPELVQALRHVEPILDRLLACGILGDDEPDRIRAKETPQDKARELLDIVGRKGERARREFTAVLEEVNPHAAAMVQDGAGALLCEEDDPLIRNRPGLIRDLTSSYAVETILNHLLSRGHISEEECGIIRAKRTPHDKARELLDIVRRKGAAARQVLREALEEVTPHLAEMVV</sequence>
<feature type="domain" description="Roc" evidence="4">
    <location>
        <begin position="1"/>
        <end position="180"/>
    </location>
</feature>
<dbReference type="InterPro" id="IPR011029">
    <property type="entry name" value="DEATH-like_dom_sf"/>
</dbReference>
<dbReference type="Gene3D" id="3.30.70.1390">
    <property type="entry name" value="ROC domain from the Parkinson's disease-associated leucine-rich repeat kinase 2"/>
    <property type="match status" value="1"/>
</dbReference>
<dbReference type="PANTHER" id="PTHR12449:SF18">
    <property type="entry name" value="DEATH DOMAIN-CONTAINING PROTEIN"/>
    <property type="match status" value="1"/>
</dbReference>
<dbReference type="Gene3D" id="1.10.533.10">
    <property type="entry name" value="Death Domain, Fas"/>
    <property type="match status" value="2"/>
</dbReference>
<dbReference type="PROSITE" id="PS51424">
    <property type="entry name" value="ROC"/>
    <property type="match status" value="1"/>
</dbReference>
<evidence type="ECO:0000256" key="1">
    <source>
        <dbReference type="ARBA" id="ARBA00022737"/>
    </source>
</evidence>
<dbReference type="InterPro" id="IPR039788">
    <property type="entry name" value="NOL4/NOL4L"/>
</dbReference>
<dbReference type="Pfam" id="PF00619">
    <property type="entry name" value="CARD"/>
    <property type="match status" value="2"/>
</dbReference>
<keyword evidence="5" id="KW-1185">Reference proteome</keyword>
<dbReference type="SUPFAM" id="SSF52540">
    <property type="entry name" value="P-loop containing nucleoside triphosphate hydrolases"/>
    <property type="match status" value="1"/>
</dbReference>
<accession>A0A6P4ZJG0</accession>